<reference evidence="1" key="2">
    <citation type="journal article" date="2008" name="Genome Biol.">
        <title>Improved genome assembly and evidence-based global gene model set for the chordate Ciona intestinalis: new insight into intron and operon populations.</title>
        <authorList>
            <person name="Satou Y."/>
            <person name="Mineta K."/>
            <person name="Ogasawara M."/>
            <person name="Sasakura Y."/>
            <person name="Shoguchi E."/>
            <person name="Ueno K."/>
            <person name="Yamada L."/>
            <person name="Matsumoto J."/>
            <person name="Wasserscheid J."/>
            <person name="Dewar K."/>
            <person name="Wiley G.B."/>
            <person name="Macmil S.L."/>
            <person name="Roe B.A."/>
            <person name="Zeller R.W."/>
            <person name="Hastings K.E."/>
            <person name="Lemaire P."/>
            <person name="Lindquist E."/>
            <person name="Endo T."/>
            <person name="Hotta K."/>
            <person name="Inaba K."/>
        </authorList>
    </citation>
    <scope>NUCLEOTIDE SEQUENCE [LARGE SCALE GENOMIC DNA]</scope>
    <source>
        <strain evidence="1">wild type</strain>
    </source>
</reference>
<protein>
    <submittedName>
        <fullName evidence="1">Uncharacterized protein</fullName>
    </submittedName>
</protein>
<dbReference type="HOGENOM" id="CLU_1440584_0_0_1"/>
<dbReference type="EMBL" id="EAAA01000412">
    <property type="status" value="NOT_ANNOTATED_CDS"/>
    <property type="molecule type" value="Genomic_DNA"/>
</dbReference>
<dbReference type="AlphaFoldDB" id="F6U0L8"/>
<organism evidence="1 2">
    <name type="scientific">Ciona intestinalis</name>
    <name type="common">Transparent sea squirt</name>
    <name type="synonym">Ascidia intestinalis</name>
    <dbReference type="NCBI Taxonomy" id="7719"/>
    <lineage>
        <taxon>Eukaryota</taxon>
        <taxon>Metazoa</taxon>
        <taxon>Chordata</taxon>
        <taxon>Tunicata</taxon>
        <taxon>Ascidiacea</taxon>
        <taxon>Phlebobranchia</taxon>
        <taxon>Cionidae</taxon>
        <taxon>Ciona</taxon>
    </lineage>
</organism>
<dbReference type="Ensembl" id="ENSCINT00000013638.3">
    <property type="protein sequence ID" value="ENSCINP00000013638.3"/>
    <property type="gene ID" value="ENSCING00000006649.3"/>
</dbReference>
<reference evidence="1" key="3">
    <citation type="submission" date="2025-08" db="UniProtKB">
        <authorList>
            <consortium name="Ensembl"/>
        </authorList>
    </citation>
    <scope>IDENTIFICATION</scope>
</reference>
<reference evidence="2" key="1">
    <citation type="journal article" date="2002" name="Science">
        <title>The draft genome of Ciona intestinalis: insights into chordate and vertebrate origins.</title>
        <authorList>
            <person name="Dehal P."/>
            <person name="Satou Y."/>
            <person name="Campbell R.K."/>
            <person name="Chapman J."/>
            <person name="Degnan B."/>
            <person name="De Tomaso A."/>
            <person name="Davidson B."/>
            <person name="Di Gregorio A."/>
            <person name="Gelpke M."/>
            <person name="Goodstein D.M."/>
            <person name="Harafuji N."/>
            <person name="Hastings K.E."/>
            <person name="Ho I."/>
            <person name="Hotta K."/>
            <person name="Huang W."/>
            <person name="Kawashima T."/>
            <person name="Lemaire P."/>
            <person name="Martinez D."/>
            <person name="Meinertzhagen I.A."/>
            <person name="Necula S."/>
            <person name="Nonaka M."/>
            <person name="Putnam N."/>
            <person name="Rash S."/>
            <person name="Saiga H."/>
            <person name="Satake M."/>
            <person name="Terry A."/>
            <person name="Yamada L."/>
            <person name="Wang H.G."/>
            <person name="Awazu S."/>
            <person name="Azumi K."/>
            <person name="Boore J."/>
            <person name="Branno M."/>
            <person name="Chin-Bow S."/>
            <person name="DeSantis R."/>
            <person name="Doyle S."/>
            <person name="Francino P."/>
            <person name="Keys D.N."/>
            <person name="Haga S."/>
            <person name="Hayashi H."/>
            <person name="Hino K."/>
            <person name="Imai K.S."/>
            <person name="Inaba K."/>
            <person name="Kano S."/>
            <person name="Kobayashi K."/>
            <person name="Kobayashi M."/>
            <person name="Lee B.I."/>
            <person name="Makabe K.W."/>
            <person name="Manohar C."/>
            <person name="Matassi G."/>
            <person name="Medina M."/>
            <person name="Mochizuki Y."/>
            <person name="Mount S."/>
            <person name="Morishita T."/>
            <person name="Miura S."/>
            <person name="Nakayama A."/>
            <person name="Nishizaka S."/>
            <person name="Nomoto H."/>
            <person name="Ohta F."/>
            <person name="Oishi K."/>
            <person name="Rigoutsos I."/>
            <person name="Sano M."/>
            <person name="Sasaki A."/>
            <person name="Sasakura Y."/>
            <person name="Shoguchi E."/>
            <person name="Shin-i T."/>
            <person name="Spagnuolo A."/>
            <person name="Stainier D."/>
            <person name="Suzuki M.M."/>
            <person name="Tassy O."/>
            <person name="Takatori N."/>
            <person name="Tokuoka M."/>
            <person name="Yagi K."/>
            <person name="Yoshizaki F."/>
            <person name="Wada S."/>
            <person name="Zhang C."/>
            <person name="Hyatt P.D."/>
            <person name="Larimer F."/>
            <person name="Detter C."/>
            <person name="Doggett N."/>
            <person name="Glavina T."/>
            <person name="Hawkins T."/>
            <person name="Richardson P."/>
            <person name="Lucas S."/>
            <person name="Kohara Y."/>
            <person name="Levine M."/>
            <person name="Satoh N."/>
            <person name="Rokhsar D.S."/>
        </authorList>
    </citation>
    <scope>NUCLEOTIDE SEQUENCE [LARGE SCALE GENOMIC DNA]</scope>
</reference>
<keyword evidence="2" id="KW-1185">Reference proteome</keyword>
<dbReference type="InParanoid" id="F6U0L8"/>
<evidence type="ECO:0000313" key="1">
    <source>
        <dbReference type="Ensembl" id="ENSCINP00000013638.3"/>
    </source>
</evidence>
<accession>F6U0L8</accession>
<name>F6U0L8_CIOIN</name>
<sequence>MTSNFLPPHRHVQSRLTEHANVIDDVSHVVVIHHQAIIRHAVEVRHVIVIETDDVIVTAVAADLRRTHDRHLATEIQAEVDRHISLPRRREAAHVTDDVTPVHRLRHHRIATLIDLVVTTAPLDQDVIAHVTTLPTPALLVVEEAGRVVDHVVGRTRHNHRIREVHRDYDVTVKFQQSMSVTSLCLTR</sequence>
<evidence type="ECO:0000313" key="2">
    <source>
        <dbReference type="Proteomes" id="UP000008144"/>
    </source>
</evidence>
<proteinExistence type="predicted"/>
<reference evidence="1" key="4">
    <citation type="submission" date="2025-09" db="UniProtKB">
        <authorList>
            <consortium name="Ensembl"/>
        </authorList>
    </citation>
    <scope>IDENTIFICATION</scope>
</reference>
<dbReference type="Proteomes" id="UP000008144">
    <property type="component" value="Chromosome 1"/>
</dbReference>